<evidence type="ECO:0000313" key="2">
    <source>
        <dbReference type="Proteomes" id="UP001317532"/>
    </source>
</evidence>
<reference evidence="1 2" key="1">
    <citation type="journal article" date="2022" name="ISME Commun">
        <title>Vulcanimicrobium alpinus gen. nov. sp. nov., the first cultivated representative of the candidate phylum 'Eremiobacterota', is a metabolically versatile aerobic anoxygenic phototroph.</title>
        <authorList>
            <person name="Yabe S."/>
            <person name="Muto K."/>
            <person name="Abe K."/>
            <person name="Yokota A."/>
            <person name="Staudigel H."/>
            <person name="Tebo B.M."/>
        </authorList>
    </citation>
    <scope>NUCLEOTIDE SEQUENCE [LARGE SCALE GENOMIC DNA]</scope>
    <source>
        <strain evidence="1 2">WC8-2</strain>
    </source>
</reference>
<dbReference type="EMBL" id="AP025523">
    <property type="protein sequence ID" value="BDE05704.1"/>
    <property type="molecule type" value="Genomic_DNA"/>
</dbReference>
<accession>A0AAN1XUI2</accession>
<gene>
    <name evidence="1" type="ORF">WPS_09800</name>
</gene>
<dbReference type="KEGG" id="vab:WPS_09800"/>
<protein>
    <recommendedName>
        <fullName evidence="3">Class I SAM-dependent methyltransferase</fullName>
    </recommendedName>
</protein>
<organism evidence="1 2">
    <name type="scientific">Vulcanimicrobium alpinum</name>
    <dbReference type="NCBI Taxonomy" id="3016050"/>
    <lineage>
        <taxon>Bacteria</taxon>
        <taxon>Bacillati</taxon>
        <taxon>Vulcanimicrobiota</taxon>
        <taxon>Vulcanimicrobiia</taxon>
        <taxon>Vulcanimicrobiales</taxon>
        <taxon>Vulcanimicrobiaceae</taxon>
        <taxon>Vulcanimicrobium</taxon>
    </lineage>
</organism>
<dbReference type="Proteomes" id="UP001317532">
    <property type="component" value="Chromosome"/>
</dbReference>
<evidence type="ECO:0008006" key="3">
    <source>
        <dbReference type="Google" id="ProtNLM"/>
    </source>
</evidence>
<evidence type="ECO:0000313" key="1">
    <source>
        <dbReference type="EMBL" id="BDE05704.1"/>
    </source>
</evidence>
<sequence>MSTSSTQGAHPLAGRLIAYAGEHTLNGPVLEVGTGSGRNTRALVAAGLEVVSVPDETPYTQLPGARDAYAAAISTHAYLHGTSAKLRAGIAELRRVLRPGAAVFLTLGSIADDRYGLGLPFDERSFAPGDGDEAGIPHVYLDRDGVIETLFGFTVESLEEVAVNEIAGRWAHDDDDPARRVHWFVIARKNAPAAAAQ</sequence>
<name>A0AAN1XUI2_UNVUL</name>
<dbReference type="Gene3D" id="3.40.50.150">
    <property type="entry name" value="Vaccinia Virus protein VP39"/>
    <property type="match status" value="1"/>
</dbReference>
<dbReference type="SUPFAM" id="SSF53335">
    <property type="entry name" value="S-adenosyl-L-methionine-dependent methyltransferases"/>
    <property type="match status" value="1"/>
</dbReference>
<keyword evidence="2" id="KW-1185">Reference proteome</keyword>
<dbReference type="InterPro" id="IPR029063">
    <property type="entry name" value="SAM-dependent_MTases_sf"/>
</dbReference>
<proteinExistence type="predicted"/>
<dbReference type="AlphaFoldDB" id="A0AAN1XUI2"/>